<organism evidence="1 2">
    <name type="scientific">Pararge aegeria aegeria</name>
    <dbReference type="NCBI Taxonomy" id="348720"/>
    <lineage>
        <taxon>Eukaryota</taxon>
        <taxon>Metazoa</taxon>
        <taxon>Ecdysozoa</taxon>
        <taxon>Arthropoda</taxon>
        <taxon>Hexapoda</taxon>
        <taxon>Insecta</taxon>
        <taxon>Pterygota</taxon>
        <taxon>Neoptera</taxon>
        <taxon>Endopterygota</taxon>
        <taxon>Lepidoptera</taxon>
        <taxon>Glossata</taxon>
        <taxon>Ditrysia</taxon>
        <taxon>Papilionoidea</taxon>
        <taxon>Nymphalidae</taxon>
        <taxon>Satyrinae</taxon>
        <taxon>Satyrini</taxon>
        <taxon>Parargina</taxon>
        <taxon>Pararge</taxon>
    </lineage>
</organism>
<protein>
    <submittedName>
        <fullName evidence="1">Jg22916 protein</fullName>
    </submittedName>
</protein>
<keyword evidence="2" id="KW-1185">Reference proteome</keyword>
<feature type="non-terminal residue" evidence="1">
    <location>
        <position position="64"/>
    </location>
</feature>
<dbReference type="EMBL" id="CAKXAJ010010309">
    <property type="protein sequence ID" value="CAH2211445.1"/>
    <property type="molecule type" value="Genomic_DNA"/>
</dbReference>
<proteinExistence type="predicted"/>
<comment type="caution">
    <text evidence="1">The sequence shown here is derived from an EMBL/GenBank/DDBJ whole genome shotgun (WGS) entry which is preliminary data.</text>
</comment>
<reference evidence="1" key="1">
    <citation type="submission" date="2022-03" db="EMBL/GenBank/DDBJ databases">
        <authorList>
            <person name="Lindestad O."/>
        </authorList>
    </citation>
    <scope>NUCLEOTIDE SEQUENCE</scope>
</reference>
<sequence length="64" mass="6860">MASSSKLPGTGLEDVGVPGQTFLRDALTSCTDPLKAIEEFQLENGILLPSLRPMLPLLDLHGVR</sequence>
<evidence type="ECO:0000313" key="1">
    <source>
        <dbReference type="EMBL" id="CAH2211445.1"/>
    </source>
</evidence>
<dbReference type="Proteomes" id="UP000838756">
    <property type="component" value="Unassembled WGS sequence"/>
</dbReference>
<dbReference type="AlphaFoldDB" id="A0A8S4QPZ4"/>
<evidence type="ECO:0000313" key="2">
    <source>
        <dbReference type="Proteomes" id="UP000838756"/>
    </source>
</evidence>
<accession>A0A8S4QPZ4</accession>
<dbReference type="GO" id="GO:0034244">
    <property type="term" value="P:negative regulation of transcription elongation by RNA polymerase II"/>
    <property type="evidence" value="ECO:0007669"/>
    <property type="project" value="TreeGrafter"/>
</dbReference>
<gene>
    <name evidence="1" type="primary">jg22916</name>
    <name evidence="1" type="ORF">PAEG_LOCUS3262</name>
</gene>
<dbReference type="PANTHER" id="PTHR13503">
    <property type="entry name" value="NEGATIVE ELONGATION FACTOR COMPLEX MEMBER B"/>
    <property type="match status" value="1"/>
</dbReference>
<dbReference type="GO" id="GO:0032021">
    <property type="term" value="C:NELF complex"/>
    <property type="evidence" value="ECO:0007669"/>
    <property type="project" value="TreeGrafter"/>
</dbReference>
<dbReference type="PANTHER" id="PTHR13503:SF3">
    <property type="entry name" value="NEGATIVE ELONGATION FACTOR B"/>
    <property type="match status" value="1"/>
</dbReference>
<dbReference type="InterPro" id="IPR010405">
    <property type="entry name" value="COBRA1"/>
</dbReference>
<dbReference type="OrthoDB" id="5548359at2759"/>
<name>A0A8S4QPZ4_9NEOP</name>